<comment type="caution">
    <text evidence="12">The sequence shown here is derived from an EMBL/GenBank/DDBJ whole genome shotgun (WGS) entry which is preliminary data.</text>
</comment>
<reference evidence="12" key="1">
    <citation type="journal article" date="2015" name="Nature">
        <title>Complex archaea that bridge the gap between prokaryotes and eukaryotes.</title>
        <authorList>
            <person name="Spang A."/>
            <person name="Saw J.H."/>
            <person name="Jorgensen S.L."/>
            <person name="Zaremba-Niedzwiedzka K."/>
            <person name="Martijn J."/>
            <person name="Lind A.E."/>
            <person name="van Eijk R."/>
            <person name="Schleper C."/>
            <person name="Guy L."/>
            <person name="Ettema T.J."/>
        </authorList>
    </citation>
    <scope>NUCLEOTIDE SEQUENCE</scope>
</reference>
<dbReference type="InterPro" id="IPR005467">
    <property type="entry name" value="His_kinase_dom"/>
</dbReference>
<dbReference type="SMART" id="SM00388">
    <property type="entry name" value="HisKA"/>
    <property type="match status" value="1"/>
</dbReference>
<keyword evidence="8" id="KW-0902">Two-component regulatory system</keyword>
<feature type="domain" description="Response regulatory" evidence="11">
    <location>
        <begin position="783"/>
        <end position="902"/>
    </location>
</feature>
<dbReference type="InterPro" id="IPR036890">
    <property type="entry name" value="HATPase_C_sf"/>
</dbReference>
<name>A0A0F9UR05_9ZZZZ</name>
<dbReference type="Pfam" id="PF02518">
    <property type="entry name" value="HATPase_c"/>
    <property type="match status" value="1"/>
</dbReference>
<evidence type="ECO:0000256" key="2">
    <source>
        <dbReference type="ARBA" id="ARBA00012438"/>
    </source>
</evidence>
<gene>
    <name evidence="12" type="ORF">LCGC14_0232990</name>
</gene>
<dbReference type="CDD" id="cd17546">
    <property type="entry name" value="REC_hyHK_CKI1_RcsC-like"/>
    <property type="match status" value="2"/>
</dbReference>
<evidence type="ECO:0000259" key="10">
    <source>
        <dbReference type="PROSITE" id="PS50109"/>
    </source>
</evidence>
<dbReference type="Pfam" id="PF07695">
    <property type="entry name" value="7TMR-DISM_7TM"/>
    <property type="match status" value="1"/>
</dbReference>
<keyword evidence="7" id="KW-0067">ATP-binding</keyword>
<keyword evidence="4" id="KW-0808">Transferase</keyword>
<dbReference type="GO" id="GO:0071474">
    <property type="term" value="P:cellular hyperosmotic response"/>
    <property type="evidence" value="ECO:0007669"/>
    <property type="project" value="TreeGrafter"/>
</dbReference>
<protein>
    <recommendedName>
        <fullName evidence="2">histidine kinase</fullName>
        <ecNumber evidence="2">2.7.13.3</ecNumber>
    </recommendedName>
</protein>
<evidence type="ECO:0000256" key="8">
    <source>
        <dbReference type="ARBA" id="ARBA00023012"/>
    </source>
</evidence>
<feature type="domain" description="Histidine kinase" evidence="10">
    <location>
        <begin position="396"/>
        <end position="617"/>
    </location>
</feature>
<feature type="transmembrane region" description="Helical" evidence="9">
    <location>
        <begin position="174"/>
        <end position="191"/>
    </location>
</feature>
<evidence type="ECO:0000256" key="7">
    <source>
        <dbReference type="ARBA" id="ARBA00022840"/>
    </source>
</evidence>
<feature type="transmembrane region" description="Helical" evidence="9">
    <location>
        <begin position="203"/>
        <end position="225"/>
    </location>
</feature>
<dbReference type="FunFam" id="1.10.287.130:FF:000002">
    <property type="entry name" value="Two-component osmosensing histidine kinase"/>
    <property type="match status" value="1"/>
</dbReference>
<dbReference type="AlphaFoldDB" id="A0A0F9UR05"/>
<dbReference type="Gene3D" id="2.60.40.2380">
    <property type="match status" value="1"/>
</dbReference>
<keyword evidence="9" id="KW-1133">Transmembrane helix</keyword>
<dbReference type="Gene3D" id="3.30.565.10">
    <property type="entry name" value="Histidine kinase-like ATPase, C-terminal domain"/>
    <property type="match status" value="1"/>
</dbReference>
<dbReference type="PROSITE" id="PS51257">
    <property type="entry name" value="PROKAR_LIPOPROTEIN"/>
    <property type="match status" value="1"/>
</dbReference>
<evidence type="ECO:0000256" key="6">
    <source>
        <dbReference type="ARBA" id="ARBA00022777"/>
    </source>
</evidence>
<dbReference type="InterPro" id="IPR001789">
    <property type="entry name" value="Sig_transdc_resp-reg_receiver"/>
</dbReference>
<dbReference type="CDD" id="cd00082">
    <property type="entry name" value="HisKA"/>
    <property type="match status" value="1"/>
</dbReference>
<dbReference type="PANTHER" id="PTHR45339">
    <property type="entry name" value="HYBRID SIGNAL TRANSDUCTION HISTIDINE KINASE J"/>
    <property type="match status" value="1"/>
</dbReference>
<evidence type="ECO:0000256" key="3">
    <source>
        <dbReference type="ARBA" id="ARBA00022553"/>
    </source>
</evidence>
<dbReference type="EMBL" id="LAZR01000114">
    <property type="protein sequence ID" value="KKN89922.1"/>
    <property type="molecule type" value="Genomic_DNA"/>
</dbReference>
<feature type="transmembrane region" description="Helical" evidence="9">
    <location>
        <begin position="237"/>
        <end position="255"/>
    </location>
</feature>
<dbReference type="PROSITE" id="PS50110">
    <property type="entry name" value="RESPONSE_REGULATORY"/>
    <property type="match status" value="2"/>
</dbReference>
<keyword evidence="9" id="KW-0472">Membrane</keyword>
<dbReference type="Pfam" id="PF00512">
    <property type="entry name" value="HisKA"/>
    <property type="match status" value="1"/>
</dbReference>
<keyword evidence="3" id="KW-0597">Phosphoprotein</keyword>
<dbReference type="InterPro" id="IPR011622">
    <property type="entry name" value="7TMR_DISM_rcpt_extracell_dom2"/>
</dbReference>
<keyword evidence="9" id="KW-0812">Transmembrane</keyword>
<dbReference type="SUPFAM" id="SSF47384">
    <property type="entry name" value="Homodimeric domain of signal transducing histidine kinase"/>
    <property type="match status" value="1"/>
</dbReference>
<evidence type="ECO:0000256" key="9">
    <source>
        <dbReference type="SAM" id="Phobius"/>
    </source>
</evidence>
<dbReference type="Pfam" id="PF07696">
    <property type="entry name" value="7TMR-DISMED2"/>
    <property type="match status" value="1"/>
</dbReference>
<comment type="catalytic activity">
    <reaction evidence="1">
        <text>ATP + protein L-histidine = ADP + protein N-phospho-L-histidine.</text>
        <dbReference type="EC" id="2.7.13.3"/>
    </reaction>
</comment>
<dbReference type="InterPro" id="IPR036097">
    <property type="entry name" value="HisK_dim/P_sf"/>
</dbReference>
<dbReference type="Gene3D" id="1.10.287.130">
    <property type="match status" value="1"/>
</dbReference>
<dbReference type="GO" id="GO:0000155">
    <property type="term" value="F:phosphorelay sensor kinase activity"/>
    <property type="evidence" value="ECO:0007669"/>
    <property type="project" value="InterPro"/>
</dbReference>
<dbReference type="InterPro" id="IPR011006">
    <property type="entry name" value="CheY-like_superfamily"/>
</dbReference>
<dbReference type="InterPro" id="IPR003661">
    <property type="entry name" value="HisK_dim/P_dom"/>
</dbReference>
<sequence>MKQARWLVLGSLLSLLLILSCWAAENYAAPQYRTFVDTTGQLDLPDILSNRYANRFVPGPEGQITLPTNNGAIWVRQPLPPRTSVLLQLDNPAISTIEVFVLADEVPYITYRQGDDLPETRSPLPYPGFVLPVETYGLHEPVMYVRLKHEHSISTQFAVKEYREAIIIHGNAQAFHGILGGLLLALVLHGLMQGLLGRDPPHLFLALASLFPGLSSLVNTSWAISLLPAMHNQTQELLHLATYPSLALLFLSVSPASRRFPWWMPVTGILSACGLAVLILIVWPSFHPLLSLALHLGLPIIALGTSCYLWFDERRTNRPMIFGHLLLLAGWLANEHPSSYALGHGLSDLLLWTALICYAWALYIRQQKKVAVRLSQRNIEVTRHAERRTKAEFLARISHEIRTPMNGVLGMTELLLDTALSAKQRDFAQTIHSSGNDLLNLINEILDMSRLESGQMVLEKVQFDLHALINDCLNIFCGRADNQAIELIGFVHPEVPRTMQGDPTRLRQVLMSLLANSLRFTEQGEILLVVGAERDPAGDQTLRFAIQDTGSGLSQEARDSLLKDDFNSARLLDQADGTGHLALIIARQLVRMMHGDIGIKYSSDQGTTVWVTVPADTAASASEPDPEGQCLVDRTVLIVDDNATCRKVLQQQTNAWGMRSQAASSGKEALAMLRSQASLVAPFEILLVDQSMPGMSGLELASRIKQDPAIGSDLVIIMLTGINQVPSRIVSRNAGIRRILSKPVAGYTLRTTLIDEWIQQSSNIVSEPPSMPVPIPALRESFKVLVAEDNAISTKVIRGMLTKLKVDSEAVQNGQQAVEAVKSGDFDLVLMDCEMPEMDGFVAADSIRQWEKATGRHVVPIIALTAHILPEHRERARKVGMNGHMAKPVDLVQLREQISFWMERKESDVNAH</sequence>
<organism evidence="12">
    <name type="scientific">marine sediment metagenome</name>
    <dbReference type="NCBI Taxonomy" id="412755"/>
    <lineage>
        <taxon>unclassified sequences</taxon>
        <taxon>metagenomes</taxon>
        <taxon>ecological metagenomes</taxon>
    </lineage>
</organism>
<feature type="transmembrane region" description="Helical" evidence="9">
    <location>
        <begin position="262"/>
        <end position="283"/>
    </location>
</feature>
<feature type="domain" description="Response regulatory" evidence="11">
    <location>
        <begin position="635"/>
        <end position="757"/>
    </location>
</feature>
<dbReference type="SMART" id="SM00387">
    <property type="entry name" value="HATPase_c"/>
    <property type="match status" value="1"/>
</dbReference>
<dbReference type="PROSITE" id="PS50109">
    <property type="entry name" value="HIS_KIN"/>
    <property type="match status" value="1"/>
</dbReference>
<evidence type="ECO:0000256" key="1">
    <source>
        <dbReference type="ARBA" id="ARBA00000085"/>
    </source>
</evidence>
<dbReference type="SUPFAM" id="SSF55874">
    <property type="entry name" value="ATPase domain of HSP90 chaperone/DNA topoisomerase II/histidine kinase"/>
    <property type="match status" value="1"/>
</dbReference>
<evidence type="ECO:0000256" key="5">
    <source>
        <dbReference type="ARBA" id="ARBA00022741"/>
    </source>
</evidence>
<dbReference type="InterPro" id="IPR003594">
    <property type="entry name" value="HATPase_dom"/>
</dbReference>
<dbReference type="PANTHER" id="PTHR45339:SF1">
    <property type="entry name" value="HYBRID SIGNAL TRANSDUCTION HISTIDINE KINASE J"/>
    <property type="match status" value="1"/>
</dbReference>
<proteinExistence type="predicted"/>
<accession>A0A0F9UR05</accession>
<dbReference type="InterPro" id="IPR011623">
    <property type="entry name" value="7TMR_DISM_rcpt_extracell_dom1"/>
</dbReference>
<evidence type="ECO:0000256" key="4">
    <source>
        <dbReference type="ARBA" id="ARBA00022679"/>
    </source>
</evidence>
<dbReference type="SMART" id="SM00448">
    <property type="entry name" value="REC"/>
    <property type="match status" value="2"/>
</dbReference>
<evidence type="ECO:0000313" key="12">
    <source>
        <dbReference type="EMBL" id="KKN89922.1"/>
    </source>
</evidence>
<dbReference type="Pfam" id="PF00072">
    <property type="entry name" value="Response_reg"/>
    <property type="match status" value="2"/>
</dbReference>
<dbReference type="Gene3D" id="3.40.50.2300">
    <property type="match status" value="2"/>
</dbReference>
<keyword evidence="6" id="KW-0418">Kinase</keyword>
<evidence type="ECO:0000259" key="11">
    <source>
        <dbReference type="PROSITE" id="PS50110"/>
    </source>
</evidence>
<dbReference type="SUPFAM" id="SSF52172">
    <property type="entry name" value="CheY-like"/>
    <property type="match status" value="2"/>
</dbReference>
<feature type="transmembrane region" description="Helical" evidence="9">
    <location>
        <begin position="340"/>
        <end position="363"/>
    </location>
</feature>
<dbReference type="GO" id="GO:0005524">
    <property type="term" value="F:ATP binding"/>
    <property type="evidence" value="ECO:0007669"/>
    <property type="project" value="UniProtKB-KW"/>
</dbReference>
<feature type="transmembrane region" description="Helical" evidence="9">
    <location>
        <begin position="289"/>
        <end position="311"/>
    </location>
</feature>
<dbReference type="EC" id="2.7.13.3" evidence="2"/>
<keyword evidence="5" id="KW-0547">Nucleotide-binding</keyword>